<evidence type="ECO:0000256" key="3">
    <source>
        <dbReference type="ARBA" id="ARBA00022833"/>
    </source>
</evidence>
<dbReference type="SUPFAM" id="SSF57850">
    <property type="entry name" value="RING/U-box"/>
    <property type="match status" value="1"/>
</dbReference>
<dbReference type="Pfam" id="PF13445">
    <property type="entry name" value="zf-RING_UBOX"/>
    <property type="match status" value="1"/>
</dbReference>
<evidence type="ECO:0008006" key="11">
    <source>
        <dbReference type="Google" id="ProtNLM"/>
    </source>
</evidence>
<dbReference type="SMART" id="SM00449">
    <property type="entry name" value="SPRY"/>
    <property type="match status" value="1"/>
</dbReference>
<evidence type="ECO:0000256" key="5">
    <source>
        <dbReference type="SAM" id="Coils"/>
    </source>
</evidence>
<feature type="domain" description="B30.2/SPRY" evidence="8">
    <location>
        <begin position="370"/>
        <end position="566"/>
    </location>
</feature>
<dbReference type="Pfam" id="PF25600">
    <property type="entry name" value="TRIM_CC"/>
    <property type="match status" value="1"/>
</dbReference>
<dbReference type="FunFam" id="2.60.120.920:FF:000004">
    <property type="entry name" value="Butyrophilin subfamily 1 member A1"/>
    <property type="match status" value="1"/>
</dbReference>
<dbReference type="Gene3D" id="3.30.160.60">
    <property type="entry name" value="Classic Zinc Finger"/>
    <property type="match status" value="1"/>
</dbReference>
<sequence>MASSGDFLSEEQFSCSICLEMFSNPVSTPCGHSFCLNCINSYWDGKNKDCQCPLCKESFRRRPELHVNHTLKEITENFKRLSTKTTAVDGLTSSPKMDQHTKMRQYKDMPNELFAEMKNRFQKTSDPSCEPGSPATTQNLTRRFTVTGYGSEAARGSDVLPCPQHRLPLEMFCRTDQICVCTMCSEGAHYGHTIVPAKREWNIKKAHMGIVEVEIKDLITQREKKVEEIKTSLANIQASADKESQGTISVFAELMASIERSQAELLEVVEMGRRAAELRAQAIVRDLEQEIAELKERIATLSELSQSNDHIMFLKTFPTACVLPPQTRDWTQVTLTPDPTAGAVLRTVTQAAEQIQQELAKLPNICLRSDAGPLTQQSKIWKVQEYTVDVTFDPATAHPRLILSADGKRVHCSDRYLSLPDVPERFDRVVCVLGQQAFSSGRQYWEVYVGIKTDWDLGVASHAINRKGKITVSPAHGYWFLSLRDKNDYAFRTEPPTPLRLTCHPQRIGIFLDMDKGQLSFYDAESRQLLHTYMDAFPENTRPFFSPCTNKSGRNEAPLVICKILLD</sequence>
<dbReference type="InterPro" id="IPR043136">
    <property type="entry name" value="B30.2/SPRY_sf"/>
</dbReference>
<keyword evidence="5" id="KW-0175">Coiled coil</keyword>
<dbReference type="RefSeq" id="XP_028831023.1">
    <property type="nucleotide sequence ID" value="XM_028975190.1"/>
</dbReference>
<dbReference type="InterPro" id="IPR058030">
    <property type="entry name" value="TRIM8/14/16/25/29/45/65_CC"/>
</dbReference>
<proteinExistence type="predicted"/>
<dbReference type="Ensembl" id="ENSDCDT00010070634.1">
    <property type="protein sequence ID" value="ENSDCDP00010059902.1"/>
    <property type="gene ID" value="ENSDCDG00010033405.1"/>
</dbReference>
<dbReference type="CDD" id="cd19769">
    <property type="entry name" value="Bbox2_TRIM16-like"/>
    <property type="match status" value="1"/>
</dbReference>
<keyword evidence="2 4" id="KW-0863">Zinc-finger</keyword>
<reference evidence="9 10" key="1">
    <citation type="submission" date="2020-06" db="EMBL/GenBank/DDBJ databases">
        <authorList>
            <consortium name="Wellcome Sanger Institute Data Sharing"/>
        </authorList>
    </citation>
    <scope>NUCLEOTIDE SEQUENCE [LARGE SCALE GENOMIC DNA]</scope>
</reference>
<dbReference type="PANTHER" id="PTHR24103">
    <property type="entry name" value="E3 UBIQUITIN-PROTEIN LIGASE TRIM"/>
    <property type="match status" value="1"/>
</dbReference>
<dbReference type="InterPro" id="IPR027370">
    <property type="entry name" value="Znf-RING_euk"/>
</dbReference>
<dbReference type="PROSITE" id="PS50089">
    <property type="entry name" value="ZF_RING_2"/>
    <property type="match status" value="1"/>
</dbReference>
<dbReference type="SUPFAM" id="SSF57845">
    <property type="entry name" value="B-box zinc-binding domain"/>
    <property type="match status" value="1"/>
</dbReference>
<dbReference type="RefSeq" id="XP_028831022.1">
    <property type="nucleotide sequence ID" value="XM_028975189.1"/>
</dbReference>
<dbReference type="CDD" id="cd13733">
    <property type="entry name" value="SPRY_PRY_C-I_1"/>
    <property type="match status" value="1"/>
</dbReference>
<feature type="coiled-coil region" evidence="5">
    <location>
        <begin position="277"/>
        <end position="304"/>
    </location>
</feature>
<dbReference type="SMART" id="SM00336">
    <property type="entry name" value="BBOX"/>
    <property type="match status" value="1"/>
</dbReference>
<accession>A0AAY4EQG9</accession>
<dbReference type="Pfam" id="PF00643">
    <property type="entry name" value="zf-B_box"/>
    <property type="match status" value="1"/>
</dbReference>
<dbReference type="RefSeq" id="XP_028831024.1">
    <property type="nucleotide sequence ID" value="XM_028975191.1"/>
</dbReference>
<feature type="domain" description="RING-type" evidence="6">
    <location>
        <begin position="15"/>
        <end position="56"/>
    </location>
</feature>
<dbReference type="Gene3D" id="2.60.120.920">
    <property type="match status" value="1"/>
</dbReference>
<keyword evidence="3" id="KW-0862">Zinc</keyword>
<evidence type="ECO:0000259" key="6">
    <source>
        <dbReference type="PROSITE" id="PS50089"/>
    </source>
</evidence>
<dbReference type="PROSITE" id="PS00518">
    <property type="entry name" value="ZF_RING_1"/>
    <property type="match status" value="1"/>
</dbReference>
<dbReference type="InterPro" id="IPR017907">
    <property type="entry name" value="Znf_RING_CS"/>
</dbReference>
<dbReference type="GO" id="GO:0008270">
    <property type="term" value="F:zinc ion binding"/>
    <property type="evidence" value="ECO:0007669"/>
    <property type="project" value="UniProtKB-KW"/>
</dbReference>
<dbReference type="InterPro" id="IPR003879">
    <property type="entry name" value="Butyrophylin_SPRY"/>
</dbReference>
<dbReference type="GeneID" id="114787557"/>
<dbReference type="Gene3D" id="3.30.40.10">
    <property type="entry name" value="Zinc/RING finger domain, C3HC4 (zinc finger)"/>
    <property type="match status" value="1"/>
</dbReference>
<evidence type="ECO:0000256" key="4">
    <source>
        <dbReference type="PROSITE-ProRule" id="PRU00024"/>
    </source>
</evidence>
<dbReference type="InterPro" id="IPR000315">
    <property type="entry name" value="Znf_B-box"/>
</dbReference>
<dbReference type="Pfam" id="PF00622">
    <property type="entry name" value="SPRY"/>
    <property type="match status" value="1"/>
</dbReference>
<dbReference type="PROSITE" id="PS50188">
    <property type="entry name" value="B302_SPRY"/>
    <property type="match status" value="1"/>
</dbReference>
<reference evidence="9" key="2">
    <citation type="submission" date="2025-08" db="UniProtKB">
        <authorList>
            <consortium name="Ensembl"/>
        </authorList>
    </citation>
    <scope>IDENTIFICATION</scope>
</reference>
<reference evidence="9" key="3">
    <citation type="submission" date="2025-09" db="UniProtKB">
        <authorList>
            <consortium name="Ensembl"/>
        </authorList>
    </citation>
    <scope>IDENTIFICATION</scope>
</reference>
<dbReference type="SMART" id="SM00589">
    <property type="entry name" value="PRY"/>
    <property type="match status" value="1"/>
</dbReference>
<dbReference type="InterPro" id="IPR013320">
    <property type="entry name" value="ConA-like_dom_sf"/>
</dbReference>
<evidence type="ECO:0000259" key="8">
    <source>
        <dbReference type="PROSITE" id="PS50188"/>
    </source>
</evidence>
<dbReference type="SMART" id="SM00184">
    <property type="entry name" value="RING"/>
    <property type="match status" value="1"/>
</dbReference>
<dbReference type="Proteomes" id="UP000694580">
    <property type="component" value="Chromosome 4"/>
</dbReference>
<evidence type="ECO:0000259" key="7">
    <source>
        <dbReference type="PROSITE" id="PS50119"/>
    </source>
</evidence>
<name>A0AAY4EQG9_9TELE</name>
<dbReference type="InterPro" id="IPR001870">
    <property type="entry name" value="B30.2/SPRY"/>
</dbReference>
<dbReference type="PROSITE" id="PS50119">
    <property type="entry name" value="ZF_BBOX"/>
    <property type="match status" value="1"/>
</dbReference>
<protein>
    <recommendedName>
        <fullName evidence="11">E3 ubiquitin-protein ligase TRIM39-like</fullName>
    </recommendedName>
</protein>
<dbReference type="GeneTree" id="ENSGT00940000165823"/>
<dbReference type="InterPro" id="IPR050143">
    <property type="entry name" value="TRIM/RBCC"/>
</dbReference>
<evidence type="ECO:0000313" key="10">
    <source>
        <dbReference type="Proteomes" id="UP000694580"/>
    </source>
</evidence>
<keyword evidence="10" id="KW-1185">Reference proteome</keyword>
<evidence type="ECO:0000313" key="9">
    <source>
        <dbReference type="Ensembl" id="ENSDCDP00010059902.1"/>
    </source>
</evidence>
<evidence type="ECO:0000256" key="2">
    <source>
        <dbReference type="ARBA" id="ARBA00022771"/>
    </source>
</evidence>
<gene>
    <name evidence="9" type="primary">btr01</name>
</gene>
<feature type="domain" description="B box-type" evidence="7">
    <location>
        <begin position="157"/>
        <end position="197"/>
    </location>
</feature>
<dbReference type="AlphaFoldDB" id="A0AAY4EQG9"/>
<dbReference type="Pfam" id="PF13765">
    <property type="entry name" value="PRY"/>
    <property type="match status" value="1"/>
</dbReference>
<dbReference type="InterPro" id="IPR013083">
    <property type="entry name" value="Znf_RING/FYVE/PHD"/>
</dbReference>
<dbReference type="PRINTS" id="PR01407">
    <property type="entry name" value="BUTYPHLNCDUF"/>
</dbReference>
<dbReference type="SUPFAM" id="SSF49899">
    <property type="entry name" value="Concanavalin A-like lectins/glucanases"/>
    <property type="match status" value="1"/>
</dbReference>
<organism evidence="9 10">
    <name type="scientific">Denticeps clupeoides</name>
    <name type="common">denticle herring</name>
    <dbReference type="NCBI Taxonomy" id="299321"/>
    <lineage>
        <taxon>Eukaryota</taxon>
        <taxon>Metazoa</taxon>
        <taxon>Chordata</taxon>
        <taxon>Craniata</taxon>
        <taxon>Vertebrata</taxon>
        <taxon>Euteleostomi</taxon>
        <taxon>Actinopterygii</taxon>
        <taxon>Neopterygii</taxon>
        <taxon>Teleostei</taxon>
        <taxon>Clupei</taxon>
        <taxon>Clupeiformes</taxon>
        <taxon>Denticipitoidei</taxon>
        <taxon>Denticipitidae</taxon>
        <taxon>Denticeps</taxon>
    </lineage>
</organism>
<dbReference type="InterPro" id="IPR001841">
    <property type="entry name" value="Znf_RING"/>
</dbReference>
<keyword evidence="1" id="KW-0479">Metal-binding</keyword>
<dbReference type="InterPro" id="IPR003877">
    <property type="entry name" value="SPRY_dom"/>
</dbReference>
<evidence type="ECO:0000256" key="1">
    <source>
        <dbReference type="ARBA" id="ARBA00022723"/>
    </source>
</evidence>
<dbReference type="InterPro" id="IPR006574">
    <property type="entry name" value="PRY"/>
</dbReference>